<comment type="caution">
    <text evidence="2">The sequence shown here is derived from an EMBL/GenBank/DDBJ whole genome shotgun (WGS) entry which is preliminary data.</text>
</comment>
<evidence type="ECO:0000259" key="1">
    <source>
        <dbReference type="Pfam" id="PF13304"/>
    </source>
</evidence>
<proteinExistence type="predicted"/>
<dbReference type="InterPro" id="IPR003959">
    <property type="entry name" value="ATPase_AAA_core"/>
</dbReference>
<dbReference type="GO" id="GO:0016887">
    <property type="term" value="F:ATP hydrolysis activity"/>
    <property type="evidence" value="ECO:0007669"/>
    <property type="project" value="InterPro"/>
</dbReference>
<sequence>MQGNIDLISEIDFEGKVVRLHDDHLAQSKNSFTVIVGKNGSGKSRLLRKLTHSCVQAFVTKEPVGFKEIVQLPRNVIAVSTSPFDRFPMASFGPNIRNGDRYVDDAKGYYFYQGLRGLYTYNLSVSYMVQIIGGVIRALLINEARLGTILDVLDYLGFEKALHINLTCEITRPTLERLAAKGGIDEYIKGERRAGTEVRRLLGKIIEEPLEYKDKVAEALGHYVNIGSPKNIDISLTDDGFDAVAGVLDERFITLMECGILRLKLLTLRKKGLQKPVRINDASSGEQCVVMTMLGIAARIKDGSLICIDEPEICLHPEWQERYIQLLMSTFQGFHSCQFVIATHSPQIVSRLGSENCYVLDLQNNTLQRAEAFNNRSADFQLAQVFNAPGFKNEYMMRELLSIVTTLSSGKSLSPKQKGFIDNTKGLKGAFSYDDPVLQLTKLVEEALKFKGSRSE</sequence>
<dbReference type="Pfam" id="PF13304">
    <property type="entry name" value="AAA_21"/>
    <property type="match status" value="1"/>
</dbReference>
<dbReference type="Proteomes" id="UP000582981">
    <property type="component" value="Unassembled WGS sequence"/>
</dbReference>
<dbReference type="RefSeq" id="WP_177144524.1">
    <property type="nucleotide sequence ID" value="NZ_JACAPU010000017.1"/>
</dbReference>
<dbReference type="Gene3D" id="3.40.50.300">
    <property type="entry name" value="P-loop containing nucleotide triphosphate hydrolases"/>
    <property type="match status" value="2"/>
</dbReference>
<dbReference type="AlphaFoldDB" id="A0A7Y7WEQ7"/>
<keyword evidence="2" id="KW-0547">Nucleotide-binding</keyword>
<dbReference type="PANTHER" id="PTHR43581:SF2">
    <property type="entry name" value="EXCINUCLEASE ATPASE SUBUNIT"/>
    <property type="match status" value="1"/>
</dbReference>
<evidence type="ECO:0000313" key="3">
    <source>
        <dbReference type="Proteomes" id="UP000582981"/>
    </source>
</evidence>
<name>A0A7Y7WEQ7_9PSED</name>
<keyword evidence="2" id="KW-0067">ATP-binding</keyword>
<protein>
    <submittedName>
        <fullName evidence="2">ATP-binding protein</fullName>
    </submittedName>
</protein>
<dbReference type="InterPro" id="IPR051396">
    <property type="entry name" value="Bact_Antivir_Def_Nuclease"/>
</dbReference>
<dbReference type="GO" id="GO:0005524">
    <property type="term" value="F:ATP binding"/>
    <property type="evidence" value="ECO:0007669"/>
    <property type="project" value="UniProtKB-KW"/>
</dbReference>
<feature type="domain" description="ATPase AAA-type core" evidence="1">
    <location>
        <begin position="211"/>
        <end position="350"/>
    </location>
</feature>
<accession>A0A7Y7WEQ7</accession>
<dbReference type="PANTHER" id="PTHR43581">
    <property type="entry name" value="ATP/GTP PHOSPHATASE"/>
    <property type="match status" value="1"/>
</dbReference>
<reference evidence="2 3" key="1">
    <citation type="submission" date="2020-04" db="EMBL/GenBank/DDBJ databases">
        <title>Molecular characterization of pseudomonads from Agaricus bisporus reveal novel blotch 2 pathogens in Western Europe.</title>
        <authorList>
            <person name="Taparia T."/>
            <person name="Krijger M."/>
            <person name="Haynes E."/>
            <person name="Elpinstone J.G."/>
            <person name="Noble R."/>
            <person name="Van Der Wolf J."/>
        </authorList>
    </citation>
    <scope>NUCLEOTIDE SEQUENCE [LARGE SCALE GENOMIC DNA]</scope>
    <source>
        <strain evidence="2 3">F1001</strain>
    </source>
</reference>
<gene>
    <name evidence="2" type="ORF">HX829_15975</name>
</gene>
<evidence type="ECO:0000313" key="2">
    <source>
        <dbReference type="EMBL" id="NWB47989.1"/>
    </source>
</evidence>
<dbReference type="EMBL" id="JACAPU010000017">
    <property type="protein sequence ID" value="NWB47989.1"/>
    <property type="molecule type" value="Genomic_DNA"/>
</dbReference>
<dbReference type="SUPFAM" id="SSF52540">
    <property type="entry name" value="P-loop containing nucleoside triphosphate hydrolases"/>
    <property type="match status" value="1"/>
</dbReference>
<dbReference type="InterPro" id="IPR027417">
    <property type="entry name" value="P-loop_NTPase"/>
</dbReference>
<organism evidence="2 3">
    <name type="scientific">Pseudomonas gingeri</name>
    <dbReference type="NCBI Taxonomy" id="117681"/>
    <lineage>
        <taxon>Bacteria</taxon>
        <taxon>Pseudomonadati</taxon>
        <taxon>Pseudomonadota</taxon>
        <taxon>Gammaproteobacteria</taxon>
        <taxon>Pseudomonadales</taxon>
        <taxon>Pseudomonadaceae</taxon>
        <taxon>Pseudomonas</taxon>
    </lineage>
</organism>